<proteinExistence type="predicted"/>
<dbReference type="AlphaFoldDB" id="A0A1Y2IHG6"/>
<dbReference type="Proteomes" id="UP000193067">
    <property type="component" value="Unassembled WGS sequence"/>
</dbReference>
<dbReference type="Pfam" id="PF18803">
    <property type="entry name" value="CxC2"/>
    <property type="match status" value="1"/>
</dbReference>
<feature type="domain" description="CxC2-like cysteine cluster KDZ transposase-associated" evidence="2">
    <location>
        <begin position="86"/>
        <end position="195"/>
    </location>
</feature>
<dbReference type="InterPro" id="IPR040521">
    <property type="entry name" value="KDZ"/>
</dbReference>
<dbReference type="STRING" id="1353009.A0A1Y2IHG6"/>
<dbReference type="PANTHER" id="PTHR33096">
    <property type="entry name" value="CXC2 DOMAIN-CONTAINING PROTEIN"/>
    <property type="match status" value="1"/>
</dbReference>
<name>A0A1Y2IHG6_TRAC3</name>
<evidence type="ECO:0000259" key="2">
    <source>
        <dbReference type="Pfam" id="PF18803"/>
    </source>
</evidence>
<dbReference type="EMBL" id="KZ084125">
    <property type="protein sequence ID" value="OSC99710.1"/>
    <property type="molecule type" value="Genomic_DNA"/>
</dbReference>
<gene>
    <name evidence="3" type="ORF">PYCCODRAFT_1372594</name>
</gene>
<dbReference type="OrthoDB" id="2793259at2759"/>
<dbReference type="Pfam" id="PF18758">
    <property type="entry name" value="KDZ"/>
    <property type="match status" value="1"/>
</dbReference>
<dbReference type="PANTHER" id="PTHR33096:SF1">
    <property type="entry name" value="CXC1-LIKE CYSTEINE CLUSTER ASSOCIATED WITH KDZ TRANSPOSASES DOMAIN-CONTAINING PROTEIN"/>
    <property type="match status" value="1"/>
</dbReference>
<organism evidence="3 4">
    <name type="scientific">Trametes coccinea (strain BRFM310)</name>
    <name type="common">Pycnoporus coccineus</name>
    <dbReference type="NCBI Taxonomy" id="1353009"/>
    <lineage>
        <taxon>Eukaryota</taxon>
        <taxon>Fungi</taxon>
        <taxon>Dikarya</taxon>
        <taxon>Basidiomycota</taxon>
        <taxon>Agaricomycotina</taxon>
        <taxon>Agaricomycetes</taxon>
        <taxon>Polyporales</taxon>
        <taxon>Polyporaceae</taxon>
        <taxon>Trametes</taxon>
    </lineage>
</organism>
<feature type="region of interest" description="Disordered" evidence="1">
    <location>
        <begin position="786"/>
        <end position="808"/>
    </location>
</feature>
<feature type="region of interest" description="Disordered" evidence="1">
    <location>
        <begin position="933"/>
        <end position="962"/>
    </location>
</feature>
<protein>
    <recommendedName>
        <fullName evidence="2">CxC2-like cysteine cluster KDZ transposase-associated domain-containing protein</fullName>
    </recommendedName>
</protein>
<sequence length="962" mass="109251">MNAWLPLADHYLRETVRNEGRGSHTYQQCIGCSEAGVITVPGDPRIRCKDCSPRLYCHACTVKKHAECPFHRVMRWTGRSFEAVSLAELGLTIQLGHADLSPCSNPQPARTDFCVIDINGQHRVRLNFCSCDKAGEAGGPAEQLHRRELYPATDSEPNTAFTYRLLEHYHVQSVQGKVSMFDYYQSLQRLTDNTGTRKLQDRYKTFMRIVAQWRFLKRLKRAGRCHHPSGAAGTANGELAVACPACPRPEVNLPPNWDTVSDELKFLYALTVAIDACFRLKRRAVSSEDKDPILGSGWGCFVEDTGFREILAQYGDQQEMNTCTGLSAVDHANTKFSRGYAATGVCACVCARHEFMLPNGVGDTQKGEKYINSDYVFASAMCHHRRVRKNVSYDIVCQWCKHLQERLAKFPSHLRIEIPKGSLKYVIPKLHYHSHKQLNHSKFSMNYVPGIARTDGEGIERRWWWIQPIASSTKVMGPGQRQGVLEDQWAYANWRKFVNMAWTLRDRLRNARAEHAEHMELFVTLTASLKRSNIKAWTAQILAWEQDHDLDDPYVLVADGASDADVRRVMAEEEQAASARPGYIVKHDVSMLGFITMGLDIEDQQVRLQEDAKSAPVSKLPVLLERRTALRRRIQKLRELQAIYMPSALPLLAQIPETQTDVEYIEGVRLGLPSDISPAHRTHACGEHLMMMEKRLRIAQCRDSLQDVRNKLHTLDHLYKYKKANVRHQAPNTRAIEGLGQQWARCNRAVARYRRARRSRLALDGPGGWESEFRVLHDEDVRGIADDEPDSVLKGKRKSAATGPGEGRKKMSWIWNASDRAGKDAHVESLRIEWLKARARAFRWGEELKLLPEEMRRVLASLKHEEQSWQRLASDRREDVDSALQEGLTAYGLEQASIRLAMRNVFRGVCITEALAATGKLGEEWNLDGQDTSISQEDADTNECGPYEEVQHPVDEGDLQVL</sequence>
<evidence type="ECO:0000313" key="3">
    <source>
        <dbReference type="EMBL" id="OSC99710.1"/>
    </source>
</evidence>
<accession>A0A1Y2IHG6</accession>
<reference evidence="3 4" key="1">
    <citation type="journal article" date="2015" name="Biotechnol. Biofuels">
        <title>Enhanced degradation of softwood versus hardwood by the white-rot fungus Pycnoporus coccineus.</title>
        <authorList>
            <person name="Couturier M."/>
            <person name="Navarro D."/>
            <person name="Chevret D."/>
            <person name="Henrissat B."/>
            <person name="Piumi F."/>
            <person name="Ruiz-Duenas F.J."/>
            <person name="Martinez A.T."/>
            <person name="Grigoriev I.V."/>
            <person name="Riley R."/>
            <person name="Lipzen A."/>
            <person name="Berrin J.G."/>
            <person name="Master E.R."/>
            <person name="Rosso M.N."/>
        </authorList>
    </citation>
    <scope>NUCLEOTIDE SEQUENCE [LARGE SCALE GENOMIC DNA]</scope>
    <source>
        <strain evidence="3 4">BRFM310</strain>
    </source>
</reference>
<evidence type="ECO:0000256" key="1">
    <source>
        <dbReference type="SAM" id="MobiDB-lite"/>
    </source>
</evidence>
<keyword evidence="4" id="KW-1185">Reference proteome</keyword>
<dbReference type="InterPro" id="IPR041457">
    <property type="entry name" value="CxC2_KDZ-assoc"/>
</dbReference>
<evidence type="ECO:0000313" key="4">
    <source>
        <dbReference type="Proteomes" id="UP000193067"/>
    </source>
</evidence>